<feature type="transmembrane region" description="Helical" evidence="10">
    <location>
        <begin position="418"/>
        <end position="444"/>
    </location>
</feature>
<dbReference type="SUPFAM" id="SSF103473">
    <property type="entry name" value="MFS general substrate transporter"/>
    <property type="match status" value="1"/>
</dbReference>
<evidence type="ECO:0000256" key="8">
    <source>
        <dbReference type="ARBA" id="ARBA00023136"/>
    </source>
</evidence>
<feature type="transmembrane region" description="Helical" evidence="10">
    <location>
        <begin position="24"/>
        <end position="44"/>
    </location>
</feature>
<keyword evidence="5" id="KW-0762">Sugar transport</keyword>
<evidence type="ECO:0000256" key="6">
    <source>
        <dbReference type="ARBA" id="ARBA00022692"/>
    </source>
</evidence>
<dbReference type="PROSITE" id="PS00216">
    <property type="entry name" value="SUGAR_TRANSPORT_1"/>
    <property type="match status" value="2"/>
</dbReference>
<feature type="transmembrane region" description="Helical" evidence="10">
    <location>
        <begin position="319"/>
        <end position="337"/>
    </location>
</feature>
<name>A0A6I4V7G9_9SPHN</name>
<accession>A0A6I4V7G9</accession>
<dbReference type="InterPro" id="IPR050820">
    <property type="entry name" value="MFS_Sugar_Transporter"/>
</dbReference>
<keyword evidence="13" id="KW-1185">Reference proteome</keyword>
<dbReference type="GO" id="GO:0005886">
    <property type="term" value="C:plasma membrane"/>
    <property type="evidence" value="ECO:0007669"/>
    <property type="project" value="UniProtKB-SubCell"/>
</dbReference>
<feature type="transmembrane region" description="Helical" evidence="10">
    <location>
        <begin position="381"/>
        <end position="406"/>
    </location>
</feature>
<evidence type="ECO:0000313" key="13">
    <source>
        <dbReference type="Proteomes" id="UP000471435"/>
    </source>
</evidence>
<feature type="transmembrane region" description="Helical" evidence="10">
    <location>
        <begin position="344"/>
        <end position="369"/>
    </location>
</feature>
<comment type="caution">
    <text evidence="12">The sequence shown here is derived from an EMBL/GenBank/DDBJ whole genome shotgun (WGS) entry which is preliminary data.</text>
</comment>
<dbReference type="InterPro" id="IPR005829">
    <property type="entry name" value="Sugar_transporter_CS"/>
</dbReference>
<dbReference type="FunFam" id="1.20.1250.20:FF:000122">
    <property type="entry name" value="D-xylose transporter XylE"/>
    <property type="match status" value="1"/>
</dbReference>
<keyword evidence="4" id="KW-1003">Cell membrane</keyword>
<dbReference type="PRINTS" id="PR00171">
    <property type="entry name" value="SUGRTRNSPORT"/>
</dbReference>
<feature type="transmembrane region" description="Helical" evidence="10">
    <location>
        <begin position="64"/>
        <end position="84"/>
    </location>
</feature>
<dbReference type="PANTHER" id="PTHR48023:SF4">
    <property type="entry name" value="D-XYLOSE-PROTON SYMPORTER-LIKE 2"/>
    <property type="match status" value="1"/>
</dbReference>
<feature type="transmembrane region" description="Helical" evidence="10">
    <location>
        <begin position="196"/>
        <end position="215"/>
    </location>
</feature>
<feature type="domain" description="Major facilitator superfamily (MFS) profile" evidence="11">
    <location>
        <begin position="30"/>
        <end position="472"/>
    </location>
</feature>
<feature type="transmembrane region" description="Helical" evidence="10">
    <location>
        <begin position="154"/>
        <end position="176"/>
    </location>
</feature>
<dbReference type="PANTHER" id="PTHR48023">
    <property type="entry name" value="D-XYLOSE-PROTON SYMPORTER-LIKE 2"/>
    <property type="match status" value="1"/>
</dbReference>
<dbReference type="InterPro" id="IPR036259">
    <property type="entry name" value="MFS_trans_sf"/>
</dbReference>
<keyword evidence="3 9" id="KW-0813">Transport</keyword>
<dbReference type="InterPro" id="IPR005828">
    <property type="entry name" value="MFS_sugar_transport-like"/>
</dbReference>
<dbReference type="OrthoDB" id="5368493at2"/>
<dbReference type="GO" id="GO:0022857">
    <property type="term" value="F:transmembrane transporter activity"/>
    <property type="evidence" value="ECO:0007669"/>
    <property type="project" value="InterPro"/>
</dbReference>
<evidence type="ECO:0000256" key="1">
    <source>
        <dbReference type="ARBA" id="ARBA00004651"/>
    </source>
</evidence>
<dbReference type="PROSITE" id="PS00217">
    <property type="entry name" value="SUGAR_TRANSPORT_2"/>
    <property type="match status" value="1"/>
</dbReference>
<proteinExistence type="inferred from homology"/>
<evidence type="ECO:0000256" key="2">
    <source>
        <dbReference type="ARBA" id="ARBA00010992"/>
    </source>
</evidence>
<keyword evidence="8 10" id="KW-0472">Membrane</keyword>
<comment type="subcellular location">
    <subcellularLocation>
        <location evidence="1">Cell membrane</location>
        <topology evidence="1">Multi-pass membrane protein</topology>
    </subcellularLocation>
</comment>
<feature type="transmembrane region" description="Helical" evidence="10">
    <location>
        <begin position="96"/>
        <end position="115"/>
    </location>
</feature>
<keyword evidence="7 10" id="KW-1133">Transmembrane helix</keyword>
<keyword evidence="6 10" id="KW-0812">Transmembrane</keyword>
<evidence type="ECO:0000256" key="4">
    <source>
        <dbReference type="ARBA" id="ARBA00022475"/>
    </source>
</evidence>
<dbReference type="InterPro" id="IPR003663">
    <property type="entry name" value="Sugar/inositol_transpt"/>
</dbReference>
<evidence type="ECO:0000256" key="7">
    <source>
        <dbReference type="ARBA" id="ARBA00022989"/>
    </source>
</evidence>
<feature type="transmembrane region" description="Helical" evidence="10">
    <location>
        <begin position="277"/>
        <end position="299"/>
    </location>
</feature>
<evidence type="ECO:0000259" key="11">
    <source>
        <dbReference type="PROSITE" id="PS50850"/>
    </source>
</evidence>
<dbReference type="Gene3D" id="1.20.1250.20">
    <property type="entry name" value="MFS general substrate transporter like domains"/>
    <property type="match status" value="2"/>
</dbReference>
<feature type="transmembrane region" description="Helical" evidence="10">
    <location>
        <begin position="121"/>
        <end position="142"/>
    </location>
</feature>
<sequence length="481" mass="50719">MAGVAIDRLVGGGNLDTSQNGTNLGLITAIVAVATLGGFLFGFDSGVINGTVDGLRIAFDSDDVGTGFNVASMLLGCAVGAFVAGRLADMLGRKNTLMIAAMFFIVSAYGSGIAGSSAEFIIYRIIGGFAVGAASVLAPAYISEVTPADMRGRLSSIQQIMIIVGLTAAFLSNYLLAETAGSSTSQYWLGFEAWRWMFWIELIPATIFLIALFFIPESPRFLVTKGRTDAARSVLDRLFGGGAGERKVGEIERSVSNDHAPRLSDLIDKSNGKIRTIVWVGIGLATFQQLVGINVVFYYGAVLWQAVGFSESDALKINILSGTISIASCVAAIALIDRIGRKPLLLIGSAGMAVTLAIMSVAFMSGSLVDGTLELSDGAGLAALIAANVYVAFFNFSWGPVMWVMLGEMFPNQIRGSGLAVSGFAQWISNFGITMTFPIMLASIGLSGAYGFYAVSAAISVVFVWLMVRETKGMELEDMQG</sequence>
<comment type="similarity">
    <text evidence="2 9">Belongs to the major facilitator superfamily. Sugar transporter (TC 2.A.1.1) family.</text>
</comment>
<organism evidence="12 13">
    <name type="scientific">Pontixanthobacter luteolus</name>
    <dbReference type="NCBI Taxonomy" id="295089"/>
    <lineage>
        <taxon>Bacteria</taxon>
        <taxon>Pseudomonadati</taxon>
        <taxon>Pseudomonadota</taxon>
        <taxon>Alphaproteobacteria</taxon>
        <taxon>Sphingomonadales</taxon>
        <taxon>Erythrobacteraceae</taxon>
        <taxon>Pontixanthobacter</taxon>
    </lineage>
</organism>
<feature type="transmembrane region" description="Helical" evidence="10">
    <location>
        <begin position="450"/>
        <end position="468"/>
    </location>
</feature>
<dbReference type="InterPro" id="IPR047984">
    <property type="entry name" value="XylE-like"/>
</dbReference>
<evidence type="ECO:0000256" key="10">
    <source>
        <dbReference type="SAM" id="Phobius"/>
    </source>
</evidence>
<evidence type="ECO:0000256" key="9">
    <source>
        <dbReference type="RuleBase" id="RU003346"/>
    </source>
</evidence>
<evidence type="ECO:0000256" key="3">
    <source>
        <dbReference type="ARBA" id="ARBA00022448"/>
    </source>
</evidence>
<protein>
    <submittedName>
        <fullName evidence="12">Sugar porter family MFS transporter</fullName>
    </submittedName>
</protein>
<dbReference type="EMBL" id="WTYP01000002">
    <property type="protein sequence ID" value="MXP48234.1"/>
    <property type="molecule type" value="Genomic_DNA"/>
</dbReference>
<dbReference type="AlphaFoldDB" id="A0A6I4V7G9"/>
<dbReference type="Pfam" id="PF00083">
    <property type="entry name" value="Sugar_tr"/>
    <property type="match status" value="1"/>
</dbReference>
<dbReference type="CDD" id="cd17359">
    <property type="entry name" value="MFS_XylE_like"/>
    <property type="match status" value="1"/>
</dbReference>
<gene>
    <name evidence="12" type="ORF">GRI43_12635</name>
</gene>
<evidence type="ECO:0000313" key="12">
    <source>
        <dbReference type="EMBL" id="MXP48234.1"/>
    </source>
</evidence>
<dbReference type="Proteomes" id="UP000471435">
    <property type="component" value="Unassembled WGS sequence"/>
</dbReference>
<dbReference type="InterPro" id="IPR020846">
    <property type="entry name" value="MFS_dom"/>
</dbReference>
<dbReference type="NCBIfam" id="TIGR00879">
    <property type="entry name" value="SP"/>
    <property type="match status" value="1"/>
</dbReference>
<reference evidence="12 13" key="1">
    <citation type="submission" date="2019-12" db="EMBL/GenBank/DDBJ databases">
        <title>Genomic-based taxomic classification of the family Erythrobacteraceae.</title>
        <authorList>
            <person name="Xu L."/>
        </authorList>
    </citation>
    <scope>NUCLEOTIDE SEQUENCE [LARGE SCALE GENOMIC DNA]</scope>
    <source>
        <strain evidence="12 13">SW-109</strain>
    </source>
</reference>
<evidence type="ECO:0000256" key="5">
    <source>
        <dbReference type="ARBA" id="ARBA00022597"/>
    </source>
</evidence>
<dbReference type="RefSeq" id="WP_160731439.1">
    <property type="nucleotide sequence ID" value="NZ_WTYP01000002.1"/>
</dbReference>
<dbReference type="PROSITE" id="PS50850">
    <property type="entry name" value="MFS"/>
    <property type="match status" value="1"/>
</dbReference>